<dbReference type="OrthoDB" id="7250553at2"/>
<dbReference type="SUPFAM" id="SSF53850">
    <property type="entry name" value="Periplasmic binding protein-like II"/>
    <property type="match status" value="1"/>
</dbReference>
<reference evidence="2 3" key="1">
    <citation type="submission" date="2017-05" db="EMBL/GenBank/DDBJ databases">
        <title>Full genome sequence of Pseudorhodoplanes sinuspersici.</title>
        <authorList>
            <person name="Dastgheib S.M.M."/>
            <person name="Shavandi M."/>
            <person name="Tirandaz H."/>
        </authorList>
    </citation>
    <scope>NUCLEOTIDE SEQUENCE [LARGE SCALE GENOMIC DNA]</scope>
    <source>
        <strain evidence="2 3">RIPI110</strain>
    </source>
</reference>
<keyword evidence="3" id="KW-1185">Reference proteome</keyword>
<dbReference type="Gene3D" id="3.40.190.10">
    <property type="entry name" value="Periplasmic binding protein-like II"/>
    <property type="match status" value="1"/>
</dbReference>
<dbReference type="CDD" id="cd13578">
    <property type="entry name" value="PBP2_Bug27"/>
    <property type="match status" value="1"/>
</dbReference>
<dbReference type="InterPro" id="IPR005064">
    <property type="entry name" value="BUG"/>
</dbReference>
<evidence type="ECO:0000256" key="1">
    <source>
        <dbReference type="ARBA" id="ARBA00006987"/>
    </source>
</evidence>
<sequence length="324" mass="33658">MDLINRRNFIAGAGAVTIAPRAAWAQTFPSKPLRLIVPFAAGGAADIIGRTVADGMGPLIGQQVVVENKPGAGSNLGIDTMVKSEPDGYTFALASIAVAVNQFLYKSMPYDAVKDLAPLTLALETPNVVIVPKDSPIKSIADLIAAAKTKSGGLSYASAGVGSSLHLAAELFMQKSGISLAHIPYKGSNPALTDLIAGRVDVMFDNLSTALPQVEGNTVRAIAVTTAKRVASLPNVPTIAEAGVPGYEMANWWAFFAPARTPAPVTALLSENIRNVVNGDAAKKRFADIGGTVIASTQESLSHRLAAEIAKWGTTIKTTGLTPT</sequence>
<evidence type="ECO:0000313" key="2">
    <source>
        <dbReference type="EMBL" id="ARP98647.1"/>
    </source>
</evidence>
<dbReference type="Gene3D" id="3.40.190.150">
    <property type="entry name" value="Bordetella uptake gene, domain 1"/>
    <property type="match status" value="1"/>
</dbReference>
<dbReference type="AlphaFoldDB" id="A0A1W6ZN25"/>
<organism evidence="2 3">
    <name type="scientific">Pseudorhodoplanes sinuspersici</name>
    <dbReference type="NCBI Taxonomy" id="1235591"/>
    <lineage>
        <taxon>Bacteria</taxon>
        <taxon>Pseudomonadati</taxon>
        <taxon>Pseudomonadota</taxon>
        <taxon>Alphaproteobacteria</taxon>
        <taxon>Hyphomicrobiales</taxon>
        <taxon>Pseudorhodoplanes</taxon>
    </lineage>
</organism>
<gene>
    <name evidence="2" type="ORF">CAK95_05795</name>
</gene>
<proteinExistence type="inferred from homology"/>
<dbReference type="Proteomes" id="UP000194137">
    <property type="component" value="Chromosome"/>
</dbReference>
<dbReference type="KEGG" id="psin:CAK95_05795"/>
<dbReference type="PIRSF" id="PIRSF017082">
    <property type="entry name" value="YflP"/>
    <property type="match status" value="1"/>
</dbReference>
<dbReference type="RefSeq" id="WP_086087071.1">
    <property type="nucleotide sequence ID" value="NZ_CP021112.1"/>
</dbReference>
<dbReference type="EMBL" id="CP021112">
    <property type="protein sequence ID" value="ARP98647.1"/>
    <property type="molecule type" value="Genomic_DNA"/>
</dbReference>
<dbReference type="InterPro" id="IPR042100">
    <property type="entry name" value="Bug_dom1"/>
</dbReference>
<comment type="similarity">
    <text evidence="1">Belongs to the UPF0065 (bug) family.</text>
</comment>
<name>A0A1W6ZN25_9HYPH</name>
<accession>A0A1W6ZN25</accession>
<protein>
    <submittedName>
        <fullName evidence="2">Uncharacterized protein</fullName>
    </submittedName>
</protein>
<dbReference type="PANTHER" id="PTHR42928:SF5">
    <property type="entry name" value="BLR1237 PROTEIN"/>
    <property type="match status" value="1"/>
</dbReference>
<dbReference type="Pfam" id="PF03401">
    <property type="entry name" value="TctC"/>
    <property type="match status" value="1"/>
</dbReference>
<evidence type="ECO:0000313" key="3">
    <source>
        <dbReference type="Proteomes" id="UP000194137"/>
    </source>
</evidence>
<dbReference type="STRING" id="1235591.CAK95_05795"/>
<dbReference type="PANTHER" id="PTHR42928">
    <property type="entry name" value="TRICARBOXYLATE-BINDING PROTEIN"/>
    <property type="match status" value="1"/>
</dbReference>